<dbReference type="PANTHER" id="PTHR33734">
    <property type="entry name" value="LYSM DOMAIN-CONTAINING GPI-ANCHORED PROTEIN 2"/>
    <property type="match status" value="1"/>
</dbReference>
<accession>A0ABT3PM52</accession>
<evidence type="ECO:0000256" key="1">
    <source>
        <dbReference type="SAM" id="MobiDB-lite"/>
    </source>
</evidence>
<dbReference type="Proteomes" id="UP001207918">
    <property type="component" value="Unassembled WGS sequence"/>
</dbReference>
<dbReference type="Pfam" id="PF01476">
    <property type="entry name" value="LysM"/>
    <property type="match status" value="3"/>
</dbReference>
<keyword evidence="5" id="KW-1185">Reference proteome</keyword>
<evidence type="ECO:0000313" key="5">
    <source>
        <dbReference type="Proteomes" id="UP001207918"/>
    </source>
</evidence>
<feature type="region of interest" description="Disordered" evidence="1">
    <location>
        <begin position="200"/>
        <end position="221"/>
    </location>
</feature>
<evidence type="ECO:0000256" key="2">
    <source>
        <dbReference type="SAM" id="SignalP"/>
    </source>
</evidence>
<comment type="caution">
    <text evidence="4">The sequence shown here is derived from an EMBL/GenBank/DDBJ whole genome shotgun (WGS) entry which is preliminary data.</text>
</comment>
<feature type="domain" description="LysM" evidence="3">
    <location>
        <begin position="152"/>
        <end position="195"/>
    </location>
</feature>
<reference evidence="4 5" key="1">
    <citation type="submission" date="2021-03" db="EMBL/GenBank/DDBJ databases">
        <title>Aliifodinibius sp. nov., a new bacterium isolated from saline soil.</title>
        <authorList>
            <person name="Galisteo C."/>
            <person name="De La Haba R."/>
            <person name="Sanchez-Porro C."/>
            <person name="Ventosa A."/>
        </authorList>
    </citation>
    <scope>NUCLEOTIDE SEQUENCE [LARGE SCALE GENOMIC DNA]</scope>
    <source>
        <strain evidence="4 5">1BSP15-2V2</strain>
    </source>
</reference>
<dbReference type="Gene3D" id="3.10.350.10">
    <property type="entry name" value="LysM domain"/>
    <property type="match status" value="3"/>
</dbReference>
<proteinExistence type="predicted"/>
<gene>
    <name evidence="4" type="ORF">J6I44_09025</name>
</gene>
<feature type="domain" description="LysM" evidence="3">
    <location>
        <begin position="26"/>
        <end position="69"/>
    </location>
</feature>
<feature type="domain" description="LysM" evidence="3">
    <location>
        <begin position="86"/>
        <end position="129"/>
    </location>
</feature>
<dbReference type="EMBL" id="JAGGJA010000005">
    <property type="protein sequence ID" value="MCW9706997.1"/>
    <property type="molecule type" value="Genomic_DNA"/>
</dbReference>
<name>A0ABT3PM52_9BACT</name>
<dbReference type="SUPFAM" id="SSF50685">
    <property type="entry name" value="Barwin-like endoglucanases"/>
    <property type="match status" value="1"/>
</dbReference>
<protein>
    <submittedName>
        <fullName evidence="4">LysM peptidoglycan-binding domain-containing protein</fullName>
    </submittedName>
</protein>
<dbReference type="SUPFAM" id="SSF54106">
    <property type="entry name" value="LysM domain"/>
    <property type="match status" value="3"/>
</dbReference>
<sequence length="375" mass="40334">MNVKSCLLGLALIISVPLSSVAQQTTTHSIQKGETLFSIAEKYNVEVEQLKKWNNLSANELSVGQSIIVRKEGTVTADESTTGKAQTHTVSSGETLFSISKKYQVSIAELKSWNDLAANNLSVGQTLTIYPSTVVDKPQQSIVTNQETQQNTYYVVKNNDSLFKIARNHGMSVSELKKLNNLSSNTIRVGQQLTVRSVSSTPSISSAETSSAQGKFMTHRVSRGSTTVADLTEKFRMDEEEFRVLNPGIGSSQLRNGQQVTVLAPPSKSFKNPYVKKSSPSSMNSLGTVSVSHYQDADKASPTTNGELYNPDALTAAHANIALGSVIFVKGANTPHGVFVRINDRISGDGLKLSAAAWNALDLSGTTAAATIYQN</sequence>
<dbReference type="PROSITE" id="PS51782">
    <property type="entry name" value="LYSM"/>
    <property type="match status" value="4"/>
</dbReference>
<evidence type="ECO:0000313" key="4">
    <source>
        <dbReference type="EMBL" id="MCW9706997.1"/>
    </source>
</evidence>
<feature type="domain" description="LysM" evidence="3">
    <location>
        <begin position="217"/>
        <end position="262"/>
    </location>
</feature>
<keyword evidence="2" id="KW-0732">Signal</keyword>
<feature type="chain" id="PRO_5045803591" evidence="2">
    <location>
        <begin position="23"/>
        <end position="375"/>
    </location>
</feature>
<dbReference type="Gene3D" id="2.40.40.10">
    <property type="entry name" value="RlpA-like domain"/>
    <property type="match status" value="1"/>
</dbReference>
<feature type="signal peptide" evidence="2">
    <location>
        <begin position="1"/>
        <end position="22"/>
    </location>
</feature>
<dbReference type="InterPro" id="IPR018392">
    <property type="entry name" value="LysM"/>
</dbReference>
<dbReference type="InterPro" id="IPR036779">
    <property type="entry name" value="LysM_dom_sf"/>
</dbReference>
<dbReference type="CDD" id="cd00118">
    <property type="entry name" value="LysM"/>
    <property type="match status" value="3"/>
</dbReference>
<evidence type="ECO:0000259" key="3">
    <source>
        <dbReference type="PROSITE" id="PS51782"/>
    </source>
</evidence>
<dbReference type="PANTHER" id="PTHR33734:SF22">
    <property type="entry name" value="MEMBRANE-BOUND LYTIC MUREIN TRANSGLYCOSYLASE D"/>
    <property type="match status" value="1"/>
</dbReference>
<dbReference type="InterPro" id="IPR036908">
    <property type="entry name" value="RlpA-like_sf"/>
</dbReference>
<organism evidence="4 5">
    <name type="scientific">Fodinibius salsisoli</name>
    <dbReference type="NCBI Taxonomy" id="2820877"/>
    <lineage>
        <taxon>Bacteria</taxon>
        <taxon>Pseudomonadati</taxon>
        <taxon>Balneolota</taxon>
        <taxon>Balneolia</taxon>
        <taxon>Balneolales</taxon>
        <taxon>Balneolaceae</taxon>
        <taxon>Fodinibius</taxon>
    </lineage>
</organism>
<dbReference type="SMART" id="SM00257">
    <property type="entry name" value="LysM"/>
    <property type="match status" value="4"/>
</dbReference>
<feature type="compositionally biased region" description="Low complexity" evidence="1">
    <location>
        <begin position="200"/>
        <end position="211"/>
    </location>
</feature>
<dbReference type="RefSeq" id="WP_265765750.1">
    <property type="nucleotide sequence ID" value="NZ_JAGGJA010000005.1"/>
</dbReference>